<proteinExistence type="inferred from homology"/>
<evidence type="ECO:0000256" key="2">
    <source>
        <dbReference type="ARBA" id="ARBA00009324"/>
    </source>
</evidence>
<dbReference type="InterPro" id="IPR050307">
    <property type="entry name" value="Sterol_Desaturase_Related"/>
</dbReference>
<dbReference type="InterPro" id="IPR006694">
    <property type="entry name" value="Fatty_acid_hydroxylase"/>
</dbReference>
<dbReference type="EMBL" id="HBFA01014189">
    <property type="protein sequence ID" value="CAD8662976.1"/>
    <property type="molecule type" value="Transcribed_RNA"/>
</dbReference>
<dbReference type="PANTHER" id="PTHR11863">
    <property type="entry name" value="STEROL DESATURASE"/>
    <property type="match status" value="1"/>
</dbReference>
<comment type="subcellular location">
    <subcellularLocation>
        <location evidence="1">Membrane</location>
    </subcellularLocation>
</comment>
<sequence>MSASSIPWFNLRDIALFHGQEKMAAASGVEGTGTDSAWPSPVGLSLGILSVIVGQIVVICYMYAMRQWGGLKPVQLAGPQQYSFGEAVATHVSEVGGLLLLGFYLCATWMFNLMPASYYSFEGGVQPVMVLMQLLSQDMIQTLMHYGEHKIHPVLYKNSHKPHHRFINPRWADAFNGSITDTFCMILIPLYITANLVHCNVWSYMTFGTMYSSWLTLIHSEFSHPWDPLFRRLGLGTAGDHHVHHRLFTSNYGHLFMYWDRLLGTYKSPMVVNQFRKDI</sequence>
<reference evidence="8" key="1">
    <citation type="submission" date="2021-01" db="EMBL/GenBank/DDBJ databases">
        <authorList>
            <person name="Corre E."/>
            <person name="Pelletier E."/>
            <person name="Niang G."/>
            <person name="Scheremetjew M."/>
            <person name="Finn R."/>
            <person name="Kale V."/>
            <person name="Holt S."/>
            <person name="Cochrane G."/>
            <person name="Meng A."/>
            <person name="Brown T."/>
            <person name="Cohen L."/>
        </authorList>
    </citation>
    <scope>NUCLEOTIDE SEQUENCE</scope>
    <source>
        <strain evidence="8">CCMP722</strain>
    </source>
</reference>
<protein>
    <recommendedName>
        <fullName evidence="7">Fatty acid hydroxylase domain-containing protein</fullName>
    </recommendedName>
</protein>
<keyword evidence="5 6" id="KW-0472">Membrane</keyword>
<dbReference type="GO" id="GO:0005506">
    <property type="term" value="F:iron ion binding"/>
    <property type="evidence" value="ECO:0007669"/>
    <property type="project" value="InterPro"/>
</dbReference>
<evidence type="ECO:0000256" key="6">
    <source>
        <dbReference type="SAM" id="Phobius"/>
    </source>
</evidence>
<gene>
    <name evidence="8" type="ORF">POBO1169_LOCUS7362</name>
</gene>
<feature type="transmembrane region" description="Helical" evidence="6">
    <location>
        <begin position="42"/>
        <end position="64"/>
    </location>
</feature>
<keyword evidence="3 6" id="KW-0812">Transmembrane</keyword>
<organism evidence="8">
    <name type="scientific">Pyramimonas obovata</name>
    <dbReference type="NCBI Taxonomy" id="1411642"/>
    <lineage>
        <taxon>Eukaryota</taxon>
        <taxon>Viridiplantae</taxon>
        <taxon>Chlorophyta</taxon>
        <taxon>Pyramimonadophyceae</taxon>
        <taxon>Pyramimonadales</taxon>
        <taxon>Pyramimonadaceae</taxon>
        <taxon>Pyramimonas</taxon>
        <taxon>Pyramimonas incertae sedis</taxon>
    </lineage>
</organism>
<keyword evidence="4 6" id="KW-1133">Transmembrane helix</keyword>
<comment type="similarity">
    <text evidence="2">Belongs to the sterol desaturase family.</text>
</comment>
<dbReference type="GO" id="GO:0008610">
    <property type="term" value="P:lipid biosynthetic process"/>
    <property type="evidence" value="ECO:0007669"/>
    <property type="project" value="InterPro"/>
</dbReference>
<evidence type="ECO:0000259" key="7">
    <source>
        <dbReference type="Pfam" id="PF04116"/>
    </source>
</evidence>
<evidence type="ECO:0000256" key="4">
    <source>
        <dbReference type="ARBA" id="ARBA00022989"/>
    </source>
</evidence>
<dbReference type="GO" id="GO:0016020">
    <property type="term" value="C:membrane"/>
    <property type="evidence" value="ECO:0007669"/>
    <property type="project" value="UniProtKB-SubCell"/>
</dbReference>
<evidence type="ECO:0000313" key="8">
    <source>
        <dbReference type="EMBL" id="CAD8662976.1"/>
    </source>
</evidence>
<name>A0A7S0N899_9CHLO</name>
<feature type="domain" description="Fatty acid hydroxylase" evidence="7">
    <location>
        <begin position="132"/>
        <end position="265"/>
    </location>
</feature>
<evidence type="ECO:0000256" key="5">
    <source>
        <dbReference type="ARBA" id="ARBA00023136"/>
    </source>
</evidence>
<accession>A0A7S0N899</accession>
<evidence type="ECO:0000256" key="3">
    <source>
        <dbReference type="ARBA" id="ARBA00022692"/>
    </source>
</evidence>
<dbReference type="AlphaFoldDB" id="A0A7S0N899"/>
<dbReference type="Pfam" id="PF04116">
    <property type="entry name" value="FA_hydroxylase"/>
    <property type="match status" value="1"/>
</dbReference>
<dbReference type="GO" id="GO:0016491">
    <property type="term" value="F:oxidoreductase activity"/>
    <property type="evidence" value="ECO:0007669"/>
    <property type="project" value="InterPro"/>
</dbReference>
<feature type="transmembrane region" description="Helical" evidence="6">
    <location>
        <begin position="84"/>
        <end position="111"/>
    </location>
</feature>
<evidence type="ECO:0000256" key="1">
    <source>
        <dbReference type="ARBA" id="ARBA00004370"/>
    </source>
</evidence>